<evidence type="ECO:0008006" key="5">
    <source>
        <dbReference type="Google" id="ProtNLM"/>
    </source>
</evidence>
<dbReference type="OrthoDB" id="10674380at2759"/>
<accession>A0A6A4I5E1</accession>
<keyword evidence="2" id="KW-0732">Signal</keyword>
<keyword evidence="4" id="KW-1185">Reference proteome</keyword>
<proteinExistence type="predicted"/>
<protein>
    <recommendedName>
        <fullName evidence="5">DDE-1 domain-containing protein</fullName>
    </recommendedName>
</protein>
<dbReference type="EMBL" id="ML769406">
    <property type="protein sequence ID" value="KAE9405776.1"/>
    <property type="molecule type" value="Genomic_DNA"/>
</dbReference>
<dbReference type="Proteomes" id="UP000799118">
    <property type="component" value="Unassembled WGS sequence"/>
</dbReference>
<sequence>MVAILVHLILYKPCQAEHWNHTQLEMTASLLTRLPDHPTWNLMQIANIMDSPWPACLPILPLNMTPPQFDYEQWNKSGPHLNFTMIPIDYAECHKEIGLHCIWILSGNSYVQDVILYAKLQWIHHILNAHPSDKILRVLLDNVASLNKEDVRKALKWAEGAKEFQNEQVAQQLIIRIRRHLEPQLQVKGRSRSGRGADEHTSQNKVKPNWIVEKLTKSVEEPPSENEVKRRWTEKLRCF</sequence>
<reference evidence="3" key="1">
    <citation type="journal article" date="2019" name="Environ. Microbiol.">
        <title>Fungal ecological strategies reflected in gene transcription - a case study of two litter decomposers.</title>
        <authorList>
            <person name="Barbi F."/>
            <person name="Kohler A."/>
            <person name="Barry K."/>
            <person name="Baskaran P."/>
            <person name="Daum C."/>
            <person name="Fauchery L."/>
            <person name="Ihrmark K."/>
            <person name="Kuo A."/>
            <person name="LaButti K."/>
            <person name="Lipzen A."/>
            <person name="Morin E."/>
            <person name="Grigoriev I.V."/>
            <person name="Henrissat B."/>
            <person name="Lindahl B."/>
            <person name="Martin F."/>
        </authorList>
    </citation>
    <scope>NUCLEOTIDE SEQUENCE</scope>
    <source>
        <strain evidence="3">JB14</strain>
    </source>
</reference>
<feature type="region of interest" description="Disordered" evidence="1">
    <location>
        <begin position="186"/>
        <end position="207"/>
    </location>
</feature>
<evidence type="ECO:0000313" key="3">
    <source>
        <dbReference type="EMBL" id="KAE9405776.1"/>
    </source>
</evidence>
<gene>
    <name evidence="3" type="ORF">BT96DRAFT_304791</name>
</gene>
<organism evidence="3 4">
    <name type="scientific">Gymnopus androsaceus JB14</name>
    <dbReference type="NCBI Taxonomy" id="1447944"/>
    <lineage>
        <taxon>Eukaryota</taxon>
        <taxon>Fungi</taxon>
        <taxon>Dikarya</taxon>
        <taxon>Basidiomycota</taxon>
        <taxon>Agaricomycotina</taxon>
        <taxon>Agaricomycetes</taxon>
        <taxon>Agaricomycetidae</taxon>
        <taxon>Agaricales</taxon>
        <taxon>Marasmiineae</taxon>
        <taxon>Omphalotaceae</taxon>
        <taxon>Gymnopus</taxon>
    </lineage>
</organism>
<name>A0A6A4I5E1_9AGAR</name>
<dbReference type="AlphaFoldDB" id="A0A6A4I5E1"/>
<feature type="chain" id="PRO_5025492785" description="DDE-1 domain-containing protein" evidence="2">
    <location>
        <begin position="17"/>
        <end position="239"/>
    </location>
</feature>
<evidence type="ECO:0000313" key="4">
    <source>
        <dbReference type="Proteomes" id="UP000799118"/>
    </source>
</evidence>
<evidence type="ECO:0000256" key="1">
    <source>
        <dbReference type="SAM" id="MobiDB-lite"/>
    </source>
</evidence>
<feature type="signal peptide" evidence="2">
    <location>
        <begin position="1"/>
        <end position="16"/>
    </location>
</feature>
<evidence type="ECO:0000256" key="2">
    <source>
        <dbReference type="SAM" id="SignalP"/>
    </source>
</evidence>